<evidence type="ECO:0000256" key="1">
    <source>
        <dbReference type="SAM" id="Coils"/>
    </source>
</evidence>
<feature type="compositionally biased region" description="Basic and acidic residues" evidence="2">
    <location>
        <begin position="392"/>
        <end position="401"/>
    </location>
</feature>
<feature type="compositionally biased region" description="Polar residues" evidence="2">
    <location>
        <begin position="243"/>
        <end position="256"/>
    </location>
</feature>
<dbReference type="OrthoDB" id="3070390at2759"/>
<feature type="region of interest" description="Disordered" evidence="2">
    <location>
        <begin position="1"/>
        <end position="37"/>
    </location>
</feature>
<feature type="compositionally biased region" description="Polar residues" evidence="2">
    <location>
        <begin position="345"/>
        <end position="357"/>
    </location>
</feature>
<feature type="compositionally biased region" description="Low complexity" evidence="2">
    <location>
        <begin position="381"/>
        <end position="391"/>
    </location>
</feature>
<feature type="compositionally biased region" description="Pro residues" evidence="2">
    <location>
        <begin position="309"/>
        <end position="318"/>
    </location>
</feature>
<proteinExistence type="predicted"/>
<comment type="caution">
    <text evidence="3">The sequence shown here is derived from an EMBL/GenBank/DDBJ whole genome shotgun (WGS) entry which is preliminary data.</text>
</comment>
<feature type="compositionally biased region" description="Polar residues" evidence="2">
    <location>
        <begin position="476"/>
        <end position="488"/>
    </location>
</feature>
<accession>A0A8K0USG1</accession>
<evidence type="ECO:0000313" key="4">
    <source>
        <dbReference type="Proteomes" id="UP000813824"/>
    </source>
</evidence>
<name>A0A8K0USG1_9AGAR</name>
<dbReference type="Proteomes" id="UP000813824">
    <property type="component" value="Unassembled WGS sequence"/>
</dbReference>
<feature type="region of interest" description="Disordered" evidence="2">
    <location>
        <begin position="177"/>
        <end position="206"/>
    </location>
</feature>
<feature type="compositionally biased region" description="Low complexity" evidence="2">
    <location>
        <begin position="419"/>
        <end position="428"/>
    </location>
</feature>
<keyword evidence="1" id="KW-0175">Coiled coil</keyword>
<feature type="region of interest" description="Disordered" evidence="2">
    <location>
        <begin position="231"/>
        <end position="434"/>
    </location>
</feature>
<reference evidence="3" key="1">
    <citation type="journal article" date="2021" name="New Phytol.">
        <title>Evolutionary innovations through gain and loss of genes in the ectomycorrhizal Boletales.</title>
        <authorList>
            <person name="Wu G."/>
            <person name="Miyauchi S."/>
            <person name="Morin E."/>
            <person name="Kuo A."/>
            <person name="Drula E."/>
            <person name="Varga T."/>
            <person name="Kohler A."/>
            <person name="Feng B."/>
            <person name="Cao Y."/>
            <person name="Lipzen A."/>
            <person name="Daum C."/>
            <person name="Hundley H."/>
            <person name="Pangilinan J."/>
            <person name="Johnson J."/>
            <person name="Barry K."/>
            <person name="LaButti K."/>
            <person name="Ng V."/>
            <person name="Ahrendt S."/>
            <person name="Min B."/>
            <person name="Choi I.G."/>
            <person name="Park H."/>
            <person name="Plett J.M."/>
            <person name="Magnuson J."/>
            <person name="Spatafora J.W."/>
            <person name="Nagy L.G."/>
            <person name="Henrissat B."/>
            <person name="Grigoriev I.V."/>
            <person name="Yang Z.L."/>
            <person name="Xu J."/>
            <person name="Martin F.M."/>
        </authorList>
    </citation>
    <scope>NUCLEOTIDE SEQUENCE</scope>
    <source>
        <strain evidence="3">KKN 215</strain>
    </source>
</reference>
<evidence type="ECO:0000256" key="2">
    <source>
        <dbReference type="SAM" id="MobiDB-lite"/>
    </source>
</evidence>
<feature type="region of interest" description="Disordered" evidence="2">
    <location>
        <begin position="467"/>
        <end position="499"/>
    </location>
</feature>
<protein>
    <submittedName>
        <fullName evidence="3">Uncharacterized protein</fullName>
    </submittedName>
</protein>
<feature type="coiled-coil region" evidence="1">
    <location>
        <begin position="506"/>
        <end position="664"/>
    </location>
</feature>
<sequence>MPWSATTFLSADSAPSPPSPTTFMAAPRGDTRKHATPPESVSCVLRIQYKGPRAKRIQESFHAYEAHPNVEVDSYIGPACVQDLIALRFPSFFTRTSPELTVDFSPRGTQAAVTWKGSALRTNLPTYHDLRAAARRAQLELREVMEERGISMLQYCENGQLVSPEDIPLLTPRVVSARPPTTPVAPRSIAAQVPSPPPTPSAASSTFQSVSYLPHATSSSLVARPSYSASSSRAADSSVSSRTQQTGEPRTTSGASVTLPVVSKDVHDTATLPSRRRETVQMKPRAKPYNPTATTSNISAPSMQRVPSDPIPGLPPKPKTAGAREGLSTSTRAEGMAPPGMSRPKVSSQPNNSTTGPPSLKQRPPTLSIPDSFTITRGQNSPTTPLSSKSTTSRDPRERPRSAFVTSANAVPLAARQHSSPAASTSTAQQLPLNSTDTVPVAAPSLPLFKDNKRKLGAEAVIEETIDRTGSKRPRTTNSPLATPTTDKPANPVTKRREPSVEEAEILAAKEEVARLQSQLHANAQQSGYALKKKTDEYQKEKAKRLKLEADQEMVVKEGKEKDARLVAAEEALALLRSENTQLQESLKESTDAKTSMIAVAQRYREEEARAKKELEENLAYEREACEIWKKDAGDAWKELRELKEKLKTVVEEKEGLLGALEREGNQRLHTERLMADMRREANMPFIVPAMLQAFEKLAHLSSNAMQDKDKAH</sequence>
<dbReference type="EMBL" id="JAEVFJ010000007">
    <property type="protein sequence ID" value="KAH8103300.1"/>
    <property type="molecule type" value="Genomic_DNA"/>
</dbReference>
<evidence type="ECO:0000313" key="3">
    <source>
        <dbReference type="EMBL" id="KAH8103300.1"/>
    </source>
</evidence>
<organism evidence="3 4">
    <name type="scientific">Cristinia sonorae</name>
    <dbReference type="NCBI Taxonomy" id="1940300"/>
    <lineage>
        <taxon>Eukaryota</taxon>
        <taxon>Fungi</taxon>
        <taxon>Dikarya</taxon>
        <taxon>Basidiomycota</taxon>
        <taxon>Agaricomycotina</taxon>
        <taxon>Agaricomycetes</taxon>
        <taxon>Agaricomycetidae</taxon>
        <taxon>Agaricales</taxon>
        <taxon>Pleurotineae</taxon>
        <taxon>Stephanosporaceae</taxon>
        <taxon>Cristinia</taxon>
    </lineage>
</organism>
<feature type="compositionally biased region" description="Polar residues" evidence="2">
    <location>
        <begin position="291"/>
        <end position="302"/>
    </location>
</feature>
<gene>
    <name evidence="3" type="ORF">BXZ70DRAFT_716706</name>
</gene>
<keyword evidence="4" id="KW-1185">Reference proteome</keyword>
<feature type="compositionally biased region" description="Low complexity" evidence="2">
    <location>
        <begin position="231"/>
        <end position="242"/>
    </location>
</feature>
<dbReference type="AlphaFoldDB" id="A0A8K0USG1"/>
<feature type="compositionally biased region" description="Polar residues" evidence="2">
    <location>
        <begin position="369"/>
        <end position="380"/>
    </location>
</feature>